<evidence type="ECO:0000313" key="2">
    <source>
        <dbReference type="EMBL" id="RZN55802.1"/>
    </source>
</evidence>
<reference evidence="2 4" key="2">
    <citation type="journal article" date="2019" name="Nat. Microbiol.">
        <title>Wide diversity of methane and short-chain alkane metabolisms in uncultured archaea.</title>
        <authorList>
            <person name="Borrel G."/>
            <person name="Adam P.S."/>
            <person name="McKay L.J."/>
            <person name="Chen L.X."/>
            <person name="Sierra-Garcia I.N."/>
            <person name="Sieber C.M."/>
            <person name="Letourneur Q."/>
            <person name="Ghozlane A."/>
            <person name="Andersen G.L."/>
            <person name="Li W.J."/>
            <person name="Hallam S.J."/>
            <person name="Muyzer G."/>
            <person name="de Oliveira V.M."/>
            <person name="Inskeep W.P."/>
            <person name="Banfield J.F."/>
            <person name="Gribaldo S."/>
        </authorList>
    </citation>
    <scope>NUCLEOTIDE SEQUENCE [LARGE SCALE GENOMIC DNA]</scope>
    <source>
        <strain evidence="2">Verst-YHS</strain>
    </source>
</reference>
<dbReference type="PANTHER" id="PTHR34352">
    <property type="entry name" value="PROTEIN YHFA"/>
    <property type="match status" value="1"/>
</dbReference>
<comment type="caution">
    <text evidence="3">The sequence shown here is derived from an EMBL/GenBank/DDBJ whole genome shotgun (WGS) entry which is preliminary data.</text>
</comment>
<dbReference type="EMBL" id="QNVI01000058">
    <property type="protein sequence ID" value="TDA38148.1"/>
    <property type="molecule type" value="Genomic_DNA"/>
</dbReference>
<proteinExistence type="predicted"/>
<dbReference type="InterPro" id="IPR036102">
    <property type="entry name" value="OsmC/Ohrsf"/>
</dbReference>
<gene>
    <name evidence="3" type="ORF">DSO09_05025</name>
    <name evidence="2" type="ORF">EF809_04475</name>
</gene>
<dbReference type="Gene3D" id="3.30.300.20">
    <property type="match status" value="1"/>
</dbReference>
<keyword evidence="1" id="KW-1133">Transmembrane helix</keyword>
<dbReference type="InterPro" id="IPR015946">
    <property type="entry name" value="KH_dom-like_a/b"/>
</dbReference>
<keyword evidence="1" id="KW-0472">Membrane</keyword>
<dbReference type="AlphaFoldDB" id="A0A523BB40"/>
<sequence length="142" mass="15821">MPKVSLVWDGDLKLTGKDALGHEVILEAHKKYGGTGIGITPMDLLLIALGGCAGLEIVTMLKSRNQKLLAFNIDIEGLVREEIPRILTKIYVKFTLRGELDDEIVDRVINLTMSKLCPIAAMLSQLSEIKWSYEIIKKENEV</sequence>
<evidence type="ECO:0000313" key="4">
    <source>
        <dbReference type="Proteomes" id="UP000316080"/>
    </source>
</evidence>
<accession>A0A523BB40</accession>
<dbReference type="SUPFAM" id="SSF82784">
    <property type="entry name" value="OsmC-like"/>
    <property type="match status" value="1"/>
</dbReference>
<dbReference type="Pfam" id="PF02566">
    <property type="entry name" value="OsmC"/>
    <property type="match status" value="1"/>
</dbReference>
<evidence type="ECO:0000256" key="1">
    <source>
        <dbReference type="SAM" id="Phobius"/>
    </source>
</evidence>
<dbReference type="Proteomes" id="UP000316080">
    <property type="component" value="Unassembled WGS sequence"/>
</dbReference>
<dbReference type="EMBL" id="RXIH01000035">
    <property type="protein sequence ID" value="RZN55802.1"/>
    <property type="molecule type" value="Genomic_DNA"/>
</dbReference>
<feature type="transmembrane region" description="Helical" evidence="1">
    <location>
        <begin position="44"/>
        <end position="61"/>
    </location>
</feature>
<reference evidence="3 5" key="1">
    <citation type="journal article" date="2019" name="Nat. Microbiol.">
        <title>Expanding anaerobic alkane metabolism in the domain of Archaea.</title>
        <authorList>
            <person name="Wang Y."/>
            <person name="Wegener G."/>
            <person name="Hou J."/>
            <person name="Wang F."/>
            <person name="Xiao X."/>
        </authorList>
    </citation>
    <scope>NUCLEOTIDE SEQUENCE [LARGE SCALE GENOMIC DNA]</scope>
    <source>
        <strain evidence="3">WYZ-LMO11</strain>
    </source>
</reference>
<dbReference type="PANTHER" id="PTHR34352:SF1">
    <property type="entry name" value="PROTEIN YHFA"/>
    <property type="match status" value="1"/>
</dbReference>
<dbReference type="Proteomes" id="UP000317265">
    <property type="component" value="Unassembled WGS sequence"/>
</dbReference>
<evidence type="ECO:0000313" key="5">
    <source>
        <dbReference type="Proteomes" id="UP000317265"/>
    </source>
</evidence>
<keyword evidence="1" id="KW-0812">Transmembrane</keyword>
<protein>
    <submittedName>
        <fullName evidence="2">OsmC family peroxiredoxin</fullName>
    </submittedName>
</protein>
<dbReference type="InterPro" id="IPR003718">
    <property type="entry name" value="OsmC/Ohr_fam"/>
</dbReference>
<evidence type="ECO:0000313" key="3">
    <source>
        <dbReference type="EMBL" id="TDA38148.1"/>
    </source>
</evidence>
<organism evidence="3 5">
    <name type="scientific">Thermoproteota archaeon</name>
    <dbReference type="NCBI Taxonomy" id="2056631"/>
    <lineage>
        <taxon>Archaea</taxon>
        <taxon>Thermoproteota</taxon>
    </lineage>
</organism>
<name>A0A523BB40_9CREN</name>